<feature type="region of interest" description="Disordered" evidence="1">
    <location>
        <begin position="20"/>
        <end position="78"/>
    </location>
</feature>
<name>I4EGN8_9BACT</name>
<dbReference type="AlphaFoldDB" id="I4EGN8"/>
<dbReference type="EMBL" id="CAGS01000200">
    <property type="protein sequence ID" value="CCF83850.1"/>
    <property type="molecule type" value="Genomic_DNA"/>
</dbReference>
<comment type="caution">
    <text evidence="2">The sequence shown here is derived from an EMBL/GenBank/DDBJ whole genome shotgun (WGS) entry which is preliminary data.</text>
</comment>
<gene>
    <name evidence="2" type="ORF">NITHO_2790014</name>
</gene>
<proteinExistence type="predicted"/>
<protein>
    <submittedName>
        <fullName evidence="2">Uncharacterized protein</fullName>
    </submittedName>
</protein>
<sequence length="92" mass="10051">MLNIDRLHHEATRFVTPYQCAPPDDHHWPSINSQHRYTGDTFPRSPFPGSAPAESEEIKLPGLLSRPDRGISNSSESSIEVAQLAAVLGSGT</sequence>
<evidence type="ECO:0000313" key="2">
    <source>
        <dbReference type="EMBL" id="CCF83850.1"/>
    </source>
</evidence>
<evidence type="ECO:0000256" key="1">
    <source>
        <dbReference type="SAM" id="MobiDB-lite"/>
    </source>
</evidence>
<reference evidence="2 3" key="1">
    <citation type="journal article" date="2012" name="ISME J.">
        <title>Nitrification expanded: discovery, physiology and genomics of a nitrite-oxidizing bacterium from the phylum Chloroflexi.</title>
        <authorList>
            <person name="Sorokin D.Y."/>
            <person name="Lucker S."/>
            <person name="Vejmelkova D."/>
            <person name="Kostrikina N.A."/>
            <person name="Kleerebezem R."/>
            <person name="Rijpstra W.I."/>
            <person name="Damste J.S."/>
            <person name="Le Paslier D."/>
            <person name="Muyzer G."/>
            <person name="Wagner M."/>
            <person name="van Loosdrecht M.C."/>
            <person name="Daims H."/>
        </authorList>
    </citation>
    <scope>NUCLEOTIDE SEQUENCE [LARGE SCALE GENOMIC DNA]</scope>
    <source>
        <strain evidence="3">none</strain>
    </source>
</reference>
<evidence type="ECO:0000313" key="3">
    <source>
        <dbReference type="Proteomes" id="UP000004221"/>
    </source>
</evidence>
<dbReference type="Proteomes" id="UP000004221">
    <property type="component" value="Unassembled WGS sequence"/>
</dbReference>
<keyword evidence="3" id="KW-1185">Reference proteome</keyword>
<accession>I4EGN8</accession>
<organism evidence="2 3">
    <name type="scientific">Nitrolancea hollandica Lb</name>
    <dbReference type="NCBI Taxonomy" id="1129897"/>
    <lineage>
        <taxon>Bacteria</taxon>
        <taxon>Pseudomonadati</taxon>
        <taxon>Thermomicrobiota</taxon>
        <taxon>Thermomicrobia</taxon>
        <taxon>Sphaerobacterales</taxon>
        <taxon>Sphaerobacterineae</taxon>
        <taxon>Sphaerobacteraceae</taxon>
        <taxon>Nitrolancea</taxon>
    </lineage>
</organism>